<dbReference type="OrthoDB" id="9812295at2"/>
<dbReference type="InterPro" id="IPR050712">
    <property type="entry name" value="NAD(P)H-dep_reductase"/>
</dbReference>
<keyword evidence="3" id="KW-0963">Cytoplasm</keyword>
<name>A0A239SF56_9BURK</name>
<protein>
    <submittedName>
        <fullName evidence="10">FMN-dependent NADPH-azoreductase</fullName>
        <ecNumber evidence="10">1.7.-.-</ecNumber>
    </submittedName>
</protein>
<dbReference type="GO" id="GO:0005829">
    <property type="term" value="C:cytosol"/>
    <property type="evidence" value="ECO:0007669"/>
    <property type="project" value="TreeGrafter"/>
</dbReference>
<keyword evidence="7 10" id="KW-0560">Oxidoreductase</keyword>
<dbReference type="Proteomes" id="UP000215126">
    <property type="component" value="Chromosome 1"/>
</dbReference>
<accession>A0A239SF56</accession>
<evidence type="ECO:0000256" key="6">
    <source>
        <dbReference type="ARBA" id="ARBA00022857"/>
    </source>
</evidence>
<dbReference type="InterPro" id="IPR005025">
    <property type="entry name" value="FMN_Rdtase-like_dom"/>
</dbReference>
<evidence type="ECO:0000256" key="2">
    <source>
        <dbReference type="ARBA" id="ARBA00011738"/>
    </source>
</evidence>
<dbReference type="STRING" id="93222.NA29_11900"/>
<evidence type="ECO:0000313" key="11">
    <source>
        <dbReference type="Proteomes" id="UP000215126"/>
    </source>
</evidence>
<evidence type="ECO:0000256" key="4">
    <source>
        <dbReference type="ARBA" id="ARBA00022630"/>
    </source>
</evidence>
<dbReference type="PANTHER" id="PTHR30543:SF21">
    <property type="entry name" value="NAD(P)H-DEPENDENT FMN REDUCTASE LOT6"/>
    <property type="match status" value="1"/>
</dbReference>
<keyword evidence="6" id="KW-0521">NADP</keyword>
<dbReference type="GeneID" id="88094196"/>
<evidence type="ECO:0000313" key="10">
    <source>
        <dbReference type="EMBL" id="SNU83528.1"/>
    </source>
</evidence>
<dbReference type="PANTHER" id="PTHR30543">
    <property type="entry name" value="CHROMATE REDUCTASE"/>
    <property type="match status" value="1"/>
</dbReference>
<dbReference type="Gene3D" id="3.40.50.360">
    <property type="match status" value="1"/>
</dbReference>
<keyword evidence="5" id="KW-0288">FMN</keyword>
<evidence type="ECO:0000256" key="8">
    <source>
        <dbReference type="ARBA" id="ARBA00023027"/>
    </source>
</evidence>
<dbReference type="Pfam" id="PF03358">
    <property type="entry name" value="FMN_red"/>
    <property type="match status" value="1"/>
</dbReference>
<dbReference type="RefSeq" id="WP_039397261.1">
    <property type="nucleotide sequence ID" value="NZ_CABPRX010000003.1"/>
</dbReference>
<evidence type="ECO:0000256" key="5">
    <source>
        <dbReference type="ARBA" id="ARBA00022643"/>
    </source>
</evidence>
<comment type="subunit">
    <text evidence="2">Homodimer.</text>
</comment>
<evidence type="ECO:0000256" key="3">
    <source>
        <dbReference type="ARBA" id="ARBA00022490"/>
    </source>
</evidence>
<keyword evidence="11" id="KW-1185">Reference proteome</keyword>
<dbReference type="FunFam" id="3.40.50.360:FF:000052">
    <property type="entry name" value="NAD(P)H-dependent FMN reductase LOT6"/>
    <property type="match status" value="1"/>
</dbReference>
<reference evidence="10 11" key="1">
    <citation type="submission" date="2017-06" db="EMBL/GenBank/DDBJ databases">
        <authorList>
            <consortium name="Pathogen Informatics"/>
        </authorList>
    </citation>
    <scope>NUCLEOTIDE SEQUENCE [LARGE SCALE GENOMIC DNA]</scope>
    <source>
        <strain evidence="10 11">NCTC13161</strain>
    </source>
</reference>
<evidence type="ECO:0000256" key="7">
    <source>
        <dbReference type="ARBA" id="ARBA00023002"/>
    </source>
</evidence>
<dbReference type="SUPFAM" id="SSF52218">
    <property type="entry name" value="Flavoproteins"/>
    <property type="match status" value="1"/>
</dbReference>
<keyword evidence="4" id="KW-0285">Flavoprotein</keyword>
<evidence type="ECO:0000256" key="1">
    <source>
        <dbReference type="ARBA" id="ARBA00004496"/>
    </source>
</evidence>
<gene>
    <name evidence="10" type="primary">azr_1</name>
    <name evidence="10" type="ORF">SAMEA4530655_01524</name>
</gene>
<dbReference type="AlphaFoldDB" id="A0A239SF56"/>
<comment type="subcellular location">
    <subcellularLocation>
        <location evidence="1">Cytoplasm</location>
    </subcellularLocation>
</comment>
<dbReference type="GO" id="GO:0010181">
    <property type="term" value="F:FMN binding"/>
    <property type="evidence" value="ECO:0007669"/>
    <property type="project" value="TreeGrafter"/>
</dbReference>
<dbReference type="InterPro" id="IPR029039">
    <property type="entry name" value="Flavoprotein-like_sf"/>
</dbReference>
<dbReference type="EMBL" id="LT906435">
    <property type="protein sequence ID" value="SNU83528.1"/>
    <property type="molecule type" value="Genomic_DNA"/>
</dbReference>
<proteinExistence type="predicted"/>
<organism evidence="10 11">
    <name type="scientific">Pandoraea sputorum</name>
    <dbReference type="NCBI Taxonomy" id="93222"/>
    <lineage>
        <taxon>Bacteria</taxon>
        <taxon>Pseudomonadati</taxon>
        <taxon>Pseudomonadota</taxon>
        <taxon>Betaproteobacteria</taxon>
        <taxon>Burkholderiales</taxon>
        <taxon>Burkholderiaceae</taxon>
        <taxon>Pandoraea</taxon>
    </lineage>
</organism>
<evidence type="ECO:0000259" key="9">
    <source>
        <dbReference type="Pfam" id="PF03358"/>
    </source>
</evidence>
<sequence>MRETKLVLVIMGSTRAGRNCPAIAQWIADIGQTCTDMTYEIVDLKAWHLPLDDEPGLPASGAPYAQPHTRAWSEKISSCDAVVFVTPQYNWGYPAALKNAIDHLYFEWREKPTVIVTYGGHGGTKCASQLRQVAEALKMRVITTAPSITLSDDVIRHGGTLHPATDFAEFASSVEQAMTELAVNVMSEAPNARR</sequence>
<dbReference type="EC" id="1.7.-.-" evidence="10"/>
<dbReference type="KEGG" id="pspu:NA29_11900"/>
<dbReference type="GO" id="GO:0016491">
    <property type="term" value="F:oxidoreductase activity"/>
    <property type="evidence" value="ECO:0007669"/>
    <property type="project" value="UniProtKB-KW"/>
</dbReference>
<feature type="domain" description="NADPH-dependent FMN reductase-like" evidence="9">
    <location>
        <begin position="7"/>
        <end position="144"/>
    </location>
</feature>
<keyword evidence="8" id="KW-0520">NAD</keyword>